<sequence>MTPASATRTCWRPAAFGFDADSTTPGRDNGSAPAISLFAVAESASSPIPAFRRPDRVSARQACQPTGETGSAILSNQLWTLLENWLKDQSCD</sequence>
<dbReference type="EMBL" id="MVBN01000013">
    <property type="protein sequence ID" value="OOK64414.1"/>
    <property type="molecule type" value="Genomic_DNA"/>
</dbReference>
<comment type="caution">
    <text evidence="1">The sequence shown here is derived from an EMBL/GenBank/DDBJ whole genome shotgun (WGS) entry which is preliminary data.</text>
</comment>
<evidence type="ECO:0000313" key="2">
    <source>
        <dbReference type="Proteomes" id="UP000188532"/>
    </source>
</evidence>
<dbReference type="AlphaFoldDB" id="A0A1V3WBP7"/>
<organism evidence="1 2">
    <name type="scientific">Mycobacterium kansasii</name>
    <dbReference type="NCBI Taxonomy" id="1768"/>
    <lineage>
        <taxon>Bacteria</taxon>
        <taxon>Bacillati</taxon>
        <taxon>Actinomycetota</taxon>
        <taxon>Actinomycetes</taxon>
        <taxon>Mycobacteriales</taxon>
        <taxon>Mycobacteriaceae</taxon>
        <taxon>Mycobacterium</taxon>
    </lineage>
</organism>
<gene>
    <name evidence="1" type="ORF">BZL29_8176</name>
</gene>
<name>A0A1V3WBP7_MYCKA</name>
<evidence type="ECO:0000313" key="1">
    <source>
        <dbReference type="EMBL" id="OOK64414.1"/>
    </source>
</evidence>
<proteinExistence type="predicted"/>
<accession>A0A1V3WBP7</accession>
<reference evidence="1 2" key="1">
    <citation type="submission" date="2017-02" db="EMBL/GenBank/DDBJ databases">
        <title>Complete genome sequences of Mycobacterium kansasii strains isolated from rhesus macaques.</title>
        <authorList>
            <person name="Panda A."/>
            <person name="Nagaraj S."/>
            <person name="Zhao X."/>
            <person name="Tettelin H."/>
            <person name="Detolla L.J."/>
        </authorList>
    </citation>
    <scope>NUCLEOTIDE SEQUENCE [LARGE SCALE GENOMIC DNA]</scope>
    <source>
        <strain evidence="1 2">11-3469</strain>
    </source>
</reference>
<protein>
    <submittedName>
        <fullName evidence="1">Uncharacterized protein</fullName>
    </submittedName>
</protein>
<dbReference type="Proteomes" id="UP000188532">
    <property type="component" value="Unassembled WGS sequence"/>
</dbReference>